<evidence type="ECO:0008006" key="4">
    <source>
        <dbReference type="Google" id="ProtNLM"/>
    </source>
</evidence>
<accession>A0A246GKJ8</accession>
<dbReference type="Pfam" id="PF14335">
    <property type="entry name" value="DUF4391"/>
    <property type="match status" value="1"/>
</dbReference>
<name>A0A246GKJ8_9FLAO</name>
<organism evidence="2 3">
    <name type="scientific">Flavobacterium davisii</name>
    <dbReference type="NCBI Taxonomy" id="2906077"/>
    <lineage>
        <taxon>Bacteria</taxon>
        <taxon>Pseudomonadati</taxon>
        <taxon>Bacteroidota</taxon>
        <taxon>Flavobacteriia</taxon>
        <taxon>Flavobacteriales</taxon>
        <taxon>Flavobacteriaceae</taxon>
        <taxon>Flavobacterium</taxon>
    </lineage>
</organism>
<feature type="coiled-coil region" evidence="1">
    <location>
        <begin position="171"/>
        <end position="207"/>
    </location>
</feature>
<evidence type="ECO:0000313" key="3">
    <source>
        <dbReference type="Proteomes" id="UP000197768"/>
    </source>
</evidence>
<keyword evidence="1" id="KW-0175">Coiled coil</keyword>
<dbReference type="InterPro" id="IPR025503">
    <property type="entry name" value="DUF4391"/>
</dbReference>
<dbReference type="EMBL" id="MTCZ01000016">
    <property type="protein sequence ID" value="OWP84835.1"/>
    <property type="molecule type" value="Genomic_DNA"/>
</dbReference>
<evidence type="ECO:0000256" key="1">
    <source>
        <dbReference type="SAM" id="Coils"/>
    </source>
</evidence>
<dbReference type="AlphaFoldDB" id="A0A246GKJ8"/>
<dbReference type="RefSeq" id="WP_088390991.1">
    <property type="nucleotide sequence ID" value="NZ_MTCZ01000016.1"/>
</dbReference>
<proteinExistence type="predicted"/>
<gene>
    <name evidence="2" type="ORF">BWK59_03205</name>
</gene>
<comment type="caution">
    <text evidence="2">The sequence shown here is derived from an EMBL/GenBank/DDBJ whole genome shotgun (WGS) entry which is preliminary data.</text>
</comment>
<dbReference type="Proteomes" id="UP000197768">
    <property type="component" value="Unassembled WGS sequence"/>
</dbReference>
<evidence type="ECO:0000313" key="2">
    <source>
        <dbReference type="EMBL" id="OWP84835.1"/>
    </source>
</evidence>
<reference evidence="2 3" key="1">
    <citation type="journal article" date="2017" name="Infect. Genet. Evol.">
        <title>Comparative genome analysis of fish pathogen Flavobacterium columnare reveals extensive sequence diversity within the species.</title>
        <authorList>
            <person name="Kayansamruaj P."/>
            <person name="Dong H.T."/>
            <person name="Hirono I."/>
            <person name="Kondo H."/>
            <person name="Senapin S."/>
            <person name="Rodkhum C."/>
        </authorList>
    </citation>
    <scope>NUCLEOTIDE SEQUENCE [LARGE SCALE GENOMIC DNA]</scope>
    <source>
        <strain evidence="2 3">1215</strain>
    </source>
</reference>
<protein>
    <recommendedName>
        <fullName evidence="4">DUF4391 domain-containing protein</fullName>
    </recommendedName>
</protein>
<sequence>MTYFELPKSTIVNRFIPKNAFDDFTNSSQKKKFTDTIDKITWLNKLSKDTINLDGNDVKEIQIFEIKLKTKEKIQPLLNIIDKAIPYHIIFIVTFGEETYLSASKKHNHINNENTAVIDWNFISEWQHNTKKKISLNLKESIDFIFTDFCSQISGFQSKNIKEIIQKDSSKTKFKKQIEELEVKIKKEKQFNLKVEMNQKLKELKKEYKELK</sequence>